<feature type="region of interest" description="Disordered" evidence="1">
    <location>
        <begin position="28"/>
        <end position="59"/>
    </location>
</feature>
<organism evidence="2 3">
    <name type="scientific">Actinomyces johnsonii F0542</name>
    <dbReference type="NCBI Taxonomy" id="1321818"/>
    <lineage>
        <taxon>Bacteria</taxon>
        <taxon>Bacillati</taxon>
        <taxon>Actinomycetota</taxon>
        <taxon>Actinomycetes</taxon>
        <taxon>Actinomycetales</taxon>
        <taxon>Actinomycetaceae</taxon>
        <taxon>Actinomyces</taxon>
    </lineage>
</organism>
<dbReference type="Proteomes" id="UP000016536">
    <property type="component" value="Unassembled WGS sequence"/>
</dbReference>
<dbReference type="HOGENOM" id="CLU_2949832_0_0_11"/>
<evidence type="ECO:0000256" key="1">
    <source>
        <dbReference type="SAM" id="MobiDB-lite"/>
    </source>
</evidence>
<comment type="caution">
    <text evidence="2">The sequence shown here is derived from an EMBL/GenBank/DDBJ whole genome shotgun (WGS) entry which is preliminary data.</text>
</comment>
<dbReference type="AlphaFoldDB" id="U1S412"/>
<reference evidence="2 3" key="1">
    <citation type="submission" date="2013-08" db="EMBL/GenBank/DDBJ databases">
        <authorList>
            <person name="Weinstock G."/>
            <person name="Sodergren E."/>
            <person name="Wylie T."/>
            <person name="Fulton L."/>
            <person name="Fulton R."/>
            <person name="Fronick C."/>
            <person name="O'Laughlin M."/>
            <person name="Godfrey J."/>
            <person name="Miner T."/>
            <person name="Herter B."/>
            <person name="Appelbaum E."/>
            <person name="Cordes M."/>
            <person name="Lek S."/>
            <person name="Wollam A."/>
            <person name="Pepin K.H."/>
            <person name="Palsikar V.B."/>
            <person name="Mitreva M."/>
            <person name="Wilson R.K."/>
        </authorList>
    </citation>
    <scope>NUCLEOTIDE SEQUENCE [LARGE SCALE GENOMIC DNA]</scope>
    <source>
        <strain evidence="2 3">F0542</strain>
    </source>
</reference>
<gene>
    <name evidence="2" type="ORF">HMPREF1979_00537</name>
</gene>
<proteinExistence type="predicted"/>
<name>U1S412_9ACTO</name>
<accession>U1S412</accession>
<protein>
    <submittedName>
        <fullName evidence="2">Uncharacterized protein</fullName>
    </submittedName>
</protein>
<evidence type="ECO:0000313" key="3">
    <source>
        <dbReference type="Proteomes" id="UP000016536"/>
    </source>
</evidence>
<feature type="compositionally biased region" description="Polar residues" evidence="1">
    <location>
        <begin position="38"/>
        <end position="50"/>
    </location>
</feature>
<keyword evidence="3" id="KW-1185">Reference proteome</keyword>
<evidence type="ECO:0000313" key="2">
    <source>
        <dbReference type="EMBL" id="ERH25377.1"/>
    </source>
</evidence>
<sequence>MGCGRAQCQRRVRRNHMRTITVSCQWRRRRSPFLGQGQDPSRTRTGSAATPATDPGIEG</sequence>
<dbReference type="EMBL" id="AWSE01000023">
    <property type="protein sequence ID" value="ERH25377.1"/>
    <property type="molecule type" value="Genomic_DNA"/>
</dbReference>